<dbReference type="EMBL" id="BGPR01000055">
    <property type="protein sequence ID" value="GBL87650.1"/>
    <property type="molecule type" value="Genomic_DNA"/>
</dbReference>
<proteinExistence type="inferred from homology"/>
<dbReference type="SUPFAM" id="SSF53187">
    <property type="entry name" value="Zn-dependent exopeptidases"/>
    <property type="match status" value="1"/>
</dbReference>
<dbReference type="CDD" id="cd03887">
    <property type="entry name" value="M20_Acy1L2"/>
    <property type="match status" value="1"/>
</dbReference>
<dbReference type="Pfam" id="PF01546">
    <property type="entry name" value="Peptidase_M20"/>
    <property type="match status" value="1"/>
</dbReference>
<dbReference type="OrthoDB" id="6119954at2759"/>
<name>A0A4Y2B615_ARAVE</name>
<organism evidence="2 3">
    <name type="scientific">Araneus ventricosus</name>
    <name type="common">Orbweaver spider</name>
    <name type="synonym">Epeira ventricosa</name>
    <dbReference type="NCBI Taxonomy" id="182803"/>
    <lineage>
        <taxon>Eukaryota</taxon>
        <taxon>Metazoa</taxon>
        <taxon>Ecdysozoa</taxon>
        <taxon>Arthropoda</taxon>
        <taxon>Chelicerata</taxon>
        <taxon>Arachnida</taxon>
        <taxon>Araneae</taxon>
        <taxon>Araneomorphae</taxon>
        <taxon>Entelegynae</taxon>
        <taxon>Araneoidea</taxon>
        <taxon>Araneidae</taxon>
        <taxon>Araneus</taxon>
    </lineage>
</organism>
<reference evidence="2 3" key="1">
    <citation type="journal article" date="2019" name="Sci. Rep.">
        <title>Orb-weaving spider Araneus ventricosus genome elucidates the spidroin gene catalogue.</title>
        <authorList>
            <person name="Kono N."/>
            <person name="Nakamura H."/>
            <person name="Ohtoshi R."/>
            <person name="Moran D.A.P."/>
            <person name="Shinohara A."/>
            <person name="Yoshida Y."/>
            <person name="Fujiwara M."/>
            <person name="Mori M."/>
            <person name="Tomita M."/>
            <person name="Arakawa K."/>
        </authorList>
    </citation>
    <scope>NUCLEOTIDE SEQUENCE [LARGE SCALE GENOMIC DNA]</scope>
</reference>
<dbReference type="InterPro" id="IPR002933">
    <property type="entry name" value="Peptidase_M20"/>
</dbReference>
<dbReference type="Gene3D" id="3.40.630.10">
    <property type="entry name" value="Zn peptidases"/>
    <property type="match status" value="1"/>
</dbReference>
<accession>A0A4Y2B615</accession>
<dbReference type="Gene3D" id="3.30.70.360">
    <property type="match status" value="1"/>
</dbReference>
<dbReference type="AlphaFoldDB" id="A0A4Y2B615"/>
<evidence type="ECO:0000313" key="3">
    <source>
        <dbReference type="Proteomes" id="UP000499080"/>
    </source>
</evidence>
<dbReference type="Proteomes" id="UP000499080">
    <property type="component" value="Unassembled WGS sequence"/>
</dbReference>
<gene>
    <name evidence="2" type="primary">PM20D2_0</name>
    <name evidence="2" type="ORF">AVEN_81285_1</name>
</gene>
<protein>
    <recommendedName>
        <fullName evidence="1">Peptidase M20 domain-containing protein 2</fullName>
    </recommendedName>
</protein>
<dbReference type="GO" id="GO:0016805">
    <property type="term" value="F:dipeptidase activity"/>
    <property type="evidence" value="ECO:0007669"/>
    <property type="project" value="InterPro"/>
</dbReference>
<dbReference type="PANTHER" id="PTHR30575">
    <property type="entry name" value="PEPTIDASE M20"/>
    <property type="match status" value="1"/>
</dbReference>
<evidence type="ECO:0000313" key="2">
    <source>
        <dbReference type="EMBL" id="GBL87650.1"/>
    </source>
</evidence>
<keyword evidence="3" id="KW-1185">Reference proteome</keyword>
<dbReference type="InterPro" id="IPR052030">
    <property type="entry name" value="Peptidase_M20/M20A_hydrolases"/>
</dbReference>
<dbReference type="PANTHER" id="PTHR30575:SF0">
    <property type="entry name" value="XAA-ARG DIPEPTIDASE"/>
    <property type="match status" value="1"/>
</dbReference>
<evidence type="ECO:0000256" key="1">
    <source>
        <dbReference type="PIRNR" id="PIRNR037226"/>
    </source>
</evidence>
<comment type="similarity">
    <text evidence="1">Belongs to the peptidase M20A family.</text>
</comment>
<comment type="caution">
    <text evidence="2">The sequence shown here is derived from an EMBL/GenBank/DDBJ whole genome shotgun (WGS) entry which is preliminary data.</text>
</comment>
<dbReference type="InterPro" id="IPR017144">
    <property type="entry name" value="Xaa-Arg_dipeptidase"/>
</dbReference>
<dbReference type="PIRSF" id="PIRSF037226">
    <property type="entry name" value="Amidohydrolase_ACY1L2_prd"/>
    <property type="match status" value="1"/>
</dbReference>
<sequence length="399" mass="43923">MSRLAEKVIRENESLLRDISEKMWLNPELSYHETYAHDLLTSTLEKFGFAVKKQYILPTAFRAEFGNGKDGPTVAIICEYDALPEMGHACGHNLIAEIGLAAGIVVKAAMENDSSIIGKVVVLGTPAEEGGGGKIKLIENGAFSDIDAALMAHPQMNNILYPLILDLARVTVTYKMKEELDPWENVNANDAAVACYNNVAIIRRGFNPRWRVSGVIKRSTWEETELNFSYRAPTLRELLTIKKKLKKCFDAAAKATGCICEYSFLEDARNAYRGMIANKRMAEVFARHAEAKGIEFQDGNPRICESAVSTDMGNVSHVVPAIQPEYCIGAQAPHVNHTPGFAVFAGSSEAQEPSLKIAASMAETVLDLMTDSELMMKVKVEFETNPNRTHAGHIRQAGE</sequence>